<proteinExistence type="predicted"/>
<protein>
    <submittedName>
        <fullName evidence="1">L-arabinokinase</fullName>
    </submittedName>
</protein>
<name>A0ACC0IEQ3_9ERIC</name>
<dbReference type="EMBL" id="CM045763">
    <property type="protein sequence ID" value="KAI8024076.1"/>
    <property type="molecule type" value="Genomic_DNA"/>
</dbReference>
<evidence type="ECO:0000313" key="2">
    <source>
        <dbReference type="Proteomes" id="UP001060215"/>
    </source>
</evidence>
<organism evidence="1 2">
    <name type="scientific">Camellia lanceoleosa</name>
    <dbReference type="NCBI Taxonomy" id="1840588"/>
    <lineage>
        <taxon>Eukaryota</taxon>
        <taxon>Viridiplantae</taxon>
        <taxon>Streptophyta</taxon>
        <taxon>Embryophyta</taxon>
        <taxon>Tracheophyta</taxon>
        <taxon>Spermatophyta</taxon>
        <taxon>Magnoliopsida</taxon>
        <taxon>eudicotyledons</taxon>
        <taxon>Gunneridae</taxon>
        <taxon>Pentapetalae</taxon>
        <taxon>asterids</taxon>
        <taxon>Ericales</taxon>
        <taxon>Theaceae</taxon>
        <taxon>Camellia</taxon>
    </lineage>
</organism>
<accession>A0ACC0IEQ3</accession>
<gene>
    <name evidence="1" type="ORF">LOK49_LG03G02414</name>
</gene>
<reference evidence="1 2" key="1">
    <citation type="journal article" date="2022" name="Plant J.">
        <title>Chromosome-level genome of Camellia lanceoleosa provides a valuable resource for understanding genome evolution and self-incompatibility.</title>
        <authorList>
            <person name="Gong W."/>
            <person name="Xiao S."/>
            <person name="Wang L."/>
            <person name="Liao Z."/>
            <person name="Chang Y."/>
            <person name="Mo W."/>
            <person name="Hu G."/>
            <person name="Li W."/>
            <person name="Zhao G."/>
            <person name="Zhu H."/>
            <person name="Hu X."/>
            <person name="Ji K."/>
            <person name="Xiang X."/>
            <person name="Song Q."/>
            <person name="Yuan D."/>
            <person name="Jin S."/>
            <person name="Zhang L."/>
        </authorList>
    </citation>
    <scope>NUCLEOTIDE SEQUENCE [LARGE SCALE GENOMIC DNA]</scope>
    <source>
        <strain evidence="1">SQ_2022a</strain>
    </source>
</reference>
<dbReference type="Proteomes" id="UP001060215">
    <property type="component" value="Chromosome 6"/>
</dbReference>
<comment type="caution">
    <text evidence="1">The sequence shown here is derived from an EMBL/GenBank/DDBJ whole genome shotgun (WGS) entry which is preliminary data.</text>
</comment>
<evidence type="ECO:0000313" key="1">
    <source>
        <dbReference type="EMBL" id="KAI8024076.1"/>
    </source>
</evidence>
<keyword evidence="2" id="KW-1185">Reference proteome</keyword>
<sequence length="119" mass="13185">MSFSESFDNSLPLRLPSNVPGELGIEILEINTMNPENESSQREYSLCSSPDAEQTGRNLSMDELSDEVNYGIVEVPQMNLNSEAESDLSTLHQEPAGWKLKEEYLPSGWLCLVCGASDK</sequence>